<sequence>MGSFPSSGKAPTESDSVEKPVFHRIGTKKLPPPPDYATDIGTICYKYLHSLPLPLLLESTIGRRQFALYCAEIKKENILQLYFALQCKWQKLKEPAFNIDDTLNLPALDIALQAIASTTRLSNSTIALLRIGLNNGGAFTNENEISSMMDEMIKTMKAVEWEHWPRSSQGREFMGKTIKFEPLLNDDIAMCFFHQFLVQEYSSENLEFLDSVNGFEADYDYKPEKNLENAQRILRLFVDENAPLQINIPSKIRVRLERKITKDHDVPKDVFRLAKAEIVALVQRDSWPRYLKTPSWAAYLDYKPVDEEVSRTGSAKLRHDIYLEFIGNDDLHTILTSELGREYLQLFVGLLESRPEGSVEFLYHASTFANITNEKERDEMKHDIFSRFLAAEADTPAIRVDPRTATEIQKLVESSQSPQIFQPAVEETTKYLQSEILPLFKKNGIYAKYRILVGQTSNLASSAPRRGSMVKVV</sequence>
<dbReference type="STRING" id="74557.A0A1V9ZV45"/>
<accession>A0A1V9ZV45</accession>
<dbReference type="PRINTS" id="PR01301">
    <property type="entry name" value="RGSPROTEIN"/>
</dbReference>
<organism evidence="2 3">
    <name type="scientific">Thraustotheca clavata</name>
    <dbReference type="NCBI Taxonomy" id="74557"/>
    <lineage>
        <taxon>Eukaryota</taxon>
        <taxon>Sar</taxon>
        <taxon>Stramenopiles</taxon>
        <taxon>Oomycota</taxon>
        <taxon>Saprolegniomycetes</taxon>
        <taxon>Saprolegniales</taxon>
        <taxon>Achlyaceae</taxon>
        <taxon>Thraustotheca</taxon>
    </lineage>
</organism>
<protein>
    <recommendedName>
        <fullName evidence="1">RGS domain-containing protein</fullName>
    </recommendedName>
</protein>
<keyword evidence="3" id="KW-1185">Reference proteome</keyword>
<proteinExistence type="predicted"/>
<dbReference type="PANTHER" id="PTHR10845">
    <property type="entry name" value="REGULATOR OF G PROTEIN SIGNALING"/>
    <property type="match status" value="1"/>
</dbReference>
<dbReference type="SUPFAM" id="SSF48097">
    <property type="entry name" value="Regulator of G-protein signaling, RGS"/>
    <property type="match status" value="2"/>
</dbReference>
<dbReference type="EMBL" id="JNBS01001368">
    <property type="protein sequence ID" value="OQS01877.1"/>
    <property type="molecule type" value="Genomic_DNA"/>
</dbReference>
<dbReference type="SMART" id="SM00315">
    <property type="entry name" value="RGS"/>
    <property type="match status" value="2"/>
</dbReference>
<dbReference type="Proteomes" id="UP000243217">
    <property type="component" value="Unassembled WGS sequence"/>
</dbReference>
<dbReference type="AlphaFoldDB" id="A0A1V9ZV45"/>
<evidence type="ECO:0000259" key="1">
    <source>
        <dbReference type="PROSITE" id="PS50132"/>
    </source>
</evidence>
<dbReference type="PANTHER" id="PTHR10845:SF192">
    <property type="entry name" value="DOUBLE HIT, ISOFORM B"/>
    <property type="match status" value="1"/>
</dbReference>
<dbReference type="OrthoDB" id="10266999at2759"/>
<dbReference type="InterPro" id="IPR036305">
    <property type="entry name" value="RGS_sf"/>
</dbReference>
<dbReference type="Gene3D" id="1.10.167.10">
    <property type="entry name" value="Regulator of G-protein Signalling 4, domain 2"/>
    <property type="match status" value="2"/>
</dbReference>
<dbReference type="CDD" id="cd07440">
    <property type="entry name" value="RGS"/>
    <property type="match status" value="1"/>
</dbReference>
<feature type="domain" description="RGS" evidence="1">
    <location>
        <begin position="330"/>
        <end position="450"/>
    </location>
</feature>
<gene>
    <name evidence="2" type="ORF">THRCLA_21583</name>
</gene>
<dbReference type="Pfam" id="PF00615">
    <property type="entry name" value="RGS"/>
    <property type="match status" value="2"/>
</dbReference>
<reference evidence="2 3" key="1">
    <citation type="journal article" date="2014" name="Genome Biol. Evol.">
        <title>The secreted proteins of Achlya hypogyna and Thraustotheca clavata identify the ancestral oomycete secretome and reveal gene acquisitions by horizontal gene transfer.</title>
        <authorList>
            <person name="Misner I."/>
            <person name="Blouin N."/>
            <person name="Leonard G."/>
            <person name="Richards T.A."/>
            <person name="Lane C.E."/>
        </authorList>
    </citation>
    <scope>NUCLEOTIDE SEQUENCE [LARGE SCALE GENOMIC DNA]</scope>
    <source>
        <strain evidence="2 3">ATCC 34112</strain>
    </source>
</reference>
<evidence type="ECO:0000313" key="2">
    <source>
        <dbReference type="EMBL" id="OQS01877.1"/>
    </source>
</evidence>
<dbReference type="InterPro" id="IPR044926">
    <property type="entry name" value="RGS_subdomain_2"/>
</dbReference>
<dbReference type="InterPro" id="IPR016137">
    <property type="entry name" value="RGS"/>
</dbReference>
<name>A0A1V9ZV45_9STRA</name>
<comment type="caution">
    <text evidence="2">The sequence shown here is derived from an EMBL/GenBank/DDBJ whole genome shotgun (WGS) entry which is preliminary data.</text>
</comment>
<feature type="domain" description="RGS" evidence="1">
    <location>
        <begin position="179"/>
        <end position="300"/>
    </location>
</feature>
<dbReference type="PROSITE" id="PS50132">
    <property type="entry name" value="RGS"/>
    <property type="match status" value="2"/>
</dbReference>
<evidence type="ECO:0000313" key="3">
    <source>
        <dbReference type="Proteomes" id="UP000243217"/>
    </source>
</evidence>